<dbReference type="Pfam" id="PF04542">
    <property type="entry name" value="Sigma70_r2"/>
    <property type="match status" value="1"/>
</dbReference>
<dbReference type="PIRSF" id="PIRSF038953">
    <property type="entry name" value="SigI"/>
    <property type="match status" value="1"/>
</dbReference>
<evidence type="ECO:0000313" key="8">
    <source>
        <dbReference type="EMBL" id="PQQ67833.1"/>
    </source>
</evidence>
<keyword evidence="3 6" id="KW-0731">Sigma factor</keyword>
<dbReference type="NCBIfam" id="NF006173">
    <property type="entry name" value="PRK08311.2-1"/>
    <property type="match status" value="1"/>
</dbReference>
<evidence type="ECO:0000259" key="7">
    <source>
        <dbReference type="Pfam" id="PF04542"/>
    </source>
</evidence>
<evidence type="ECO:0000313" key="9">
    <source>
        <dbReference type="Proteomes" id="UP000239720"/>
    </source>
</evidence>
<comment type="subunit">
    <text evidence="6">Interacts with RsgI.</text>
</comment>
<reference evidence="8 9" key="1">
    <citation type="journal article" date="2018" name="Syst. Appl. Microbiol.">
        <title>Characterization and high-quality draft genome sequence of Herbivorax saccincola A7, an anaerobic, alkaliphilic, thermophilic, cellulolytic, and xylanolytic bacterium.</title>
        <authorList>
            <person name="Aikawa S."/>
            <person name="Baramee S."/>
            <person name="Sermsathanaswadi J."/>
            <person name="Thianheng P."/>
            <person name="Tachaapaikoon C."/>
            <person name="Shikata A."/>
            <person name="Waeonukul R."/>
            <person name="Pason P."/>
            <person name="Ratanakhanokchai K."/>
            <person name="Kosugi A."/>
        </authorList>
    </citation>
    <scope>NUCLEOTIDE SEQUENCE [LARGE SCALE GENOMIC DNA]</scope>
    <source>
        <strain evidence="8 9">A7</strain>
    </source>
</reference>
<dbReference type="AlphaFoldDB" id="A0A2S8RDH2"/>
<protein>
    <recommendedName>
        <fullName evidence="6">RNA polymerase sigma factor SigI</fullName>
    </recommendedName>
</protein>
<sequence length="252" mass="29655">MLEVIFLLKNNKPHIISINNAITRIKNGDIGLKEELIKKYKPYLLKVISSTVGRYIDSETSEEYSVGLMAFNEAIDKFDSDKNGNFISYCNIVINHRIIDHIRKNKRENKAIPFSYFEEKSEFEERYLVSDSHYQYEKIEIKEEIMIFENKLKEFGITLEDLVKKSPKHKDSRELYINIARIISENEELFNKMIKRKAIPISDLMKFVTVSRKTIERNRKYIIAVSLVLRSGLDEIKQYFRKTKKEGGKVNG</sequence>
<dbReference type="Gene3D" id="1.10.1740.10">
    <property type="match status" value="1"/>
</dbReference>
<keyword evidence="4 6" id="KW-0238">DNA-binding</keyword>
<comment type="function">
    <text evidence="6">Sigma factors are initiation factors that promote the attachment of RNA polymerase to specific initiation sites and are then released.</text>
</comment>
<dbReference type="GO" id="GO:0006352">
    <property type="term" value="P:DNA-templated transcription initiation"/>
    <property type="evidence" value="ECO:0007669"/>
    <property type="project" value="UniProtKB-UniRule"/>
</dbReference>
<dbReference type="OrthoDB" id="3190733at2"/>
<comment type="activity regulation">
    <text evidence="6">Negatively regulated by the anti-sigma-I factor RsgI.</text>
</comment>
<evidence type="ECO:0000256" key="6">
    <source>
        <dbReference type="HAMAP-Rule" id="MF_02064"/>
    </source>
</evidence>
<keyword evidence="5 6" id="KW-0804">Transcription</keyword>
<comment type="similarity">
    <text evidence="6">Belongs to the sigma-70 factor family. SigI subfamily.</text>
</comment>
<dbReference type="GO" id="GO:0003677">
    <property type="term" value="F:DNA binding"/>
    <property type="evidence" value="ECO:0007669"/>
    <property type="project" value="UniProtKB-UniRule"/>
</dbReference>
<dbReference type="InterPro" id="IPR013325">
    <property type="entry name" value="RNA_pol_sigma_r2"/>
</dbReference>
<dbReference type="Proteomes" id="UP000239720">
    <property type="component" value="Unassembled WGS sequence"/>
</dbReference>
<evidence type="ECO:0000256" key="3">
    <source>
        <dbReference type="ARBA" id="ARBA00023082"/>
    </source>
</evidence>
<dbReference type="NCBIfam" id="TIGR02895">
    <property type="entry name" value="spore_sigI"/>
    <property type="match status" value="1"/>
</dbReference>
<keyword evidence="6" id="KW-0346">Stress response</keyword>
<feature type="short sequence motif" description="Polymerase core binding" evidence="6">
    <location>
        <begin position="62"/>
        <end position="75"/>
    </location>
</feature>
<evidence type="ECO:0000256" key="5">
    <source>
        <dbReference type="ARBA" id="ARBA00023163"/>
    </source>
</evidence>
<evidence type="ECO:0000256" key="4">
    <source>
        <dbReference type="ARBA" id="ARBA00023125"/>
    </source>
</evidence>
<feature type="domain" description="RNA polymerase sigma-70 region 2" evidence="7">
    <location>
        <begin position="36"/>
        <end position="107"/>
    </location>
</feature>
<accession>A0A2S8RDH2</accession>
<dbReference type="GO" id="GO:0016987">
    <property type="term" value="F:sigma factor activity"/>
    <property type="evidence" value="ECO:0007669"/>
    <property type="project" value="UniProtKB-UniRule"/>
</dbReference>
<keyword evidence="2 6" id="KW-0805">Transcription regulation</keyword>
<gene>
    <name evidence="6" type="primary">sigI</name>
    <name evidence="8" type="ORF">B9R14_14450</name>
</gene>
<evidence type="ECO:0000256" key="1">
    <source>
        <dbReference type="ARBA" id="ARBA00022490"/>
    </source>
</evidence>
<dbReference type="EMBL" id="NEMB01000003">
    <property type="protein sequence ID" value="PQQ67833.1"/>
    <property type="molecule type" value="Genomic_DNA"/>
</dbReference>
<evidence type="ECO:0000256" key="2">
    <source>
        <dbReference type="ARBA" id="ARBA00023015"/>
    </source>
</evidence>
<proteinExistence type="inferred from homology"/>
<comment type="subcellular location">
    <subcellularLocation>
        <location evidence="6">Cytoplasm</location>
    </subcellularLocation>
</comment>
<organism evidence="8 9">
    <name type="scientific">Acetivibrio saccincola</name>
    <dbReference type="NCBI Taxonomy" id="1677857"/>
    <lineage>
        <taxon>Bacteria</taxon>
        <taxon>Bacillati</taxon>
        <taxon>Bacillota</taxon>
        <taxon>Clostridia</taxon>
        <taxon>Eubacteriales</taxon>
        <taxon>Oscillospiraceae</taxon>
        <taxon>Acetivibrio</taxon>
    </lineage>
</organism>
<dbReference type="HAMAP" id="MF_02064">
    <property type="entry name" value="Sigma70_SigI"/>
    <property type="match status" value="1"/>
</dbReference>
<dbReference type="SUPFAM" id="SSF88946">
    <property type="entry name" value="Sigma2 domain of RNA polymerase sigma factors"/>
    <property type="match status" value="1"/>
</dbReference>
<dbReference type="GO" id="GO:0005737">
    <property type="term" value="C:cytoplasm"/>
    <property type="evidence" value="ECO:0007669"/>
    <property type="project" value="UniProtKB-SubCell"/>
</dbReference>
<name>A0A2S8RDH2_9FIRM</name>
<comment type="caution">
    <text evidence="8">The sequence shown here is derived from an EMBL/GenBank/DDBJ whole genome shotgun (WGS) entry which is preliminary data.</text>
</comment>
<feature type="DNA-binding region" description="H-T-H motif" evidence="6">
    <location>
        <begin position="201"/>
        <end position="220"/>
    </location>
</feature>
<dbReference type="InterPro" id="IPR007627">
    <property type="entry name" value="RNA_pol_sigma70_r2"/>
</dbReference>
<dbReference type="InterPro" id="IPR014244">
    <property type="entry name" value="RNA_pol_sigma-I"/>
</dbReference>
<keyword evidence="1 6" id="KW-0963">Cytoplasm</keyword>